<name>A0A3L8PUQ2_9GAMM</name>
<evidence type="ECO:0000313" key="2">
    <source>
        <dbReference type="EMBL" id="RLV57772.1"/>
    </source>
</evidence>
<feature type="transmembrane region" description="Helical" evidence="1">
    <location>
        <begin position="29"/>
        <end position="47"/>
    </location>
</feature>
<dbReference type="InterPro" id="IPR009883">
    <property type="entry name" value="YgfX"/>
</dbReference>
<keyword evidence="1" id="KW-1133">Transmembrane helix</keyword>
<proteinExistence type="predicted"/>
<gene>
    <name evidence="2" type="ORF">D5018_20775</name>
</gene>
<keyword evidence="1" id="KW-0812">Transmembrane</keyword>
<comment type="caution">
    <text evidence="2">The sequence shown here is derived from an EMBL/GenBank/DDBJ whole genome shotgun (WGS) entry which is preliminary data.</text>
</comment>
<sequence>MQRVAFIAFAALILSSFLAWPESEYFVFYVFQVTVFLFCLFCLINQFKTLHQWKLAFQLSELGEFRKYDTTSTYKIEKLWVSDWFCAFYLMSANSKGKLKRVKTVFVFKDMLPDSSYRHLSRLLLSCG</sequence>
<dbReference type="AlphaFoldDB" id="A0A3L8PUQ2"/>
<dbReference type="Proteomes" id="UP000281474">
    <property type="component" value="Unassembled WGS sequence"/>
</dbReference>
<dbReference type="EMBL" id="QZEI01000147">
    <property type="protein sequence ID" value="RLV57772.1"/>
    <property type="molecule type" value="Genomic_DNA"/>
</dbReference>
<organism evidence="2 3">
    <name type="scientific">Parashewanella curva</name>
    <dbReference type="NCBI Taxonomy" id="2338552"/>
    <lineage>
        <taxon>Bacteria</taxon>
        <taxon>Pseudomonadati</taxon>
        <taxon>Pseudomonadota</taxon>
        <taxon>Gammaproteobacteria</taxon>
        <taxon>Alteromonadales</taxon>
        <taxon>Shewanellaceae</taxon>
        <taxon>Parashewanella</taxon>
    </lineage>
</organism>
<evidence type="ECO:0000313" key="3">
    <source>
        <dbReference type="Proteomes" id="UP000281474"/>
    </source>
</evidence>
<protein>
    <submittedName>
        <fullName evidence="2">Uncharacterized protein</fullName>
    </submittedName>
</protein>
<evidence type="ECO:0000256" key="1">
    <source>
        <dbReference type="SAM" id="Phobius"/>
    </source>
</evidence>
<keyword evidence="1" id="KW-0472">Membrane</keyword>
<keyword evidence="3" id="KW-1185">Reference proteome</keyword>
<accession>A0A3L8PUQ2</accession>
<reference evidence="2 3" key="1">
    <citation type="submission" date="2018-09" db="EMBL/GenBank/DDBJ databases">
        <title>Phylogeny of the Shewanellaceae, and recommendation for two new genera, Pseudoshewanella and Parashewanella.</title>
        <authorList>
            <person name="Wang G."/>
        </authorList>
    </citation>
    <scope>NUCLEOTIDE SEQUENCE [LARGE SCALE GENOMIC DNA]</scope>
    <source>
        <strain evidence="2 3">C51</strain>
    </source>
</reference>
<dbReference type="Pfam" id="PF07254">
    <property type="entry name" value="Cpta_toxin"/>
    <property type="match status" value="1"/>
</dbReference>